<sequence length="179" mass="20706">MKEINIDLETFSSVDLKKSGVYKYAESEDFEILLFSYSIDNGDVKCIDIKQGEKIPQYIIDALIDEKVIKWSFNVNFERICLSRYLSDLGFSLDPFYDRHPLSNEMKRYLNPKSWNCSMIWAATLGLPMSLEGVGQVLGLEKQKISEGKNLIRYFSIPCKPTKINDGRTRNLPHHDIEK</sequence>
<dbReference type="Proteomes" id="UP001629536">
    <property type="component" value="Unassembled WGS sequence"/>
</dbReference>
<comment type="caution">
    <text evidence="1">The sequence shown here is derived from an EMBL/GenBank/DDBJ whole genome shotgun (WGS) entry which is preliminary data.</text>
</comment>
<accession>A0ABW9F6R1</accession>
<evidence type="ECO:0000313" key="2">
    <source>
        <dbReference type="Proteomes" id="UP001629536"/>
    </source>
</evidence>
<evidence type="ECO:0000313" key="1">
    <source>
        <dbReference type="EMBL" id="MFM1524745.1"/>
    </source>
</evidence>
<proteinExistence type="predicted"/>
<reference evidence="1 2" key="1">
    <citation type="journal article" date="2024" name="Front. Microbiol.">
        <title>Pangenomic and biochemical analyses of Helcococcus ovis reveal widespread tetracycline resistance and a novel bacterial species, Helcococcus bovis.</title>
        <authorList>
            <person name="Cunha F."/>
            <person name="Zhai Y."/>
            <person name="Casaro S."/>
            <person name="Jones K.L."/>
            <person name="Hernandez M."/>
            <person name="Bisinotto R.S."/>
            <person name="Kariyawasam S."/>
            <person name="Brown M.B."/>
            <person name="Phillips A."/>
            <person name="Jeong K.C."/>
            <person name="Galvao K.N."/>
        </authorList>
    </citation>
    <scope>NUCLEOTIDE SEQUENCE [LARGE SCALE GENOMIC DNA]</scope>
    <source>
        <strain evidence="1 2">KG197</strain>
    </source>
</reference>
<organism evidence="1 2">
    <name type="scientific">Helcococcus bovis</name>
    <dbReference type="NCBI Taxonomy" id="3153252"/>
    <lineage>
        <taxon>Bacteria</taxon>
        <taxon>Bacillati</taxon>
        <taxon>Bacillota</taxon>
        <taxon>Tissierellia</taxon>
        <taxon>Tissierellales</taxon>
        <taxon>Peptoniphilaceae</taxon>
        <taxon>Helcococcus</taxon>
    </lineage>
</organism>
<gene>
    <name evidence="1" type="ORF">ABGF40_03575</name>
</gene>
<dbReference type="EMBL" id="JBFNFH010000006">
    <property type="protein sequence ID" value="MFM1524745.1"/>
    <property type="molecule type" value="Genomic_DNA"/>
</dbReference>
<name>A0ABW9F6R1_9FIRM</name>
<keyword evidence="2" id="KW-1185">Reference proteome</keyword>
<protein>
    <submittedName>
        <fullName evidence="1">Uncharacterized protein</fullName>
    </submittedName>
</protein>